<dbReference type="AlphaFoldDB" id="A0A2S6BVG6"/>
<feature type="region of interest" description="Disordered" evidence="1">
    <location>
        <begin position="218"/>
        <end position="266"/>
    </location>
</feature>
<proteinExistence type="predicted"/>
<evidence type="ECO:0000256" key="1">
    <source>
        <dbReference type="SAM" id="MobiDB-lite"/>
    </source>
</evidence>
<evidence type="ECO:0000313" key="3">
    <source>
        <dbReference type="Proteomes" id="UP000237631"/>
    </source>
</evidence>
<organism evidence="2 3">
    <name type="scientific">Cercospora berteroae</name>
    <dbReference type="NCBI Taxonomy" id="357750"/>
    <lineage>
        <taxon>Eukaryota</taxon>
        <taxon>Fungi</taxon>
        <taxon>Dikarya</taxon>
        <taxon>Ascomycota</taxon>
        <taxon>Pezizomycotina</taxon>
        <taxon>Dothideomycetes</taxon>
        <taxon>Dothideomycetidae</taxon>
        <taxon>Mycosphaerellales</taxon>
        <taxon>Mycosphaerellaceae</taxon>
        <taxon>Cercospora</taxon>
    </lineage>
</organism>
<dbReference type="OrthoDB" id="10501118at2759"/>
<comment type="caution">
    <text evidence="2">The sequence shown here is derived from an EMBL/GenBank/DDBJ whole genome shotgun (WGS) entry which is preliminary data.</text>
</comment>
<feature type="compositionally biased region" description="Polar residues" evidence="1">
    <location>
        <begin position="257"/>
        <end position="266"/>
    </location>
</feature>
<dbReference type="EMBL" id="PNEN01001752">
    <property type="protein sequence ID" value="PPJ51480.1"/>
    <property type="molecule type" value="Genomic_DNA"/>
</dbReference>
<feature type="region of interest" description="Disordered" evidence="1">
    <location>
        <begin position="126"/>
        <end position="150"/>
    </location>
</feature>
<sequence length="266" mass="31033">MQHSIMDPEARYIWNHRIRQMRAFNSYTTQHSTMDLEDRDIWDERDQSAECVEEREGYLECLYPDVAQEPFEFNYEAAMGLVWWGDAHLLNSRGNIVRRRNDEEERRQWVTGHSRIVTLRPERMAGRRAEVEEQSDDESDDGILIPRLDPDSFDRRLPHERVMMAQVPPERSEIFEPGQPMDWSDAIRRVEALQRSTAEMRLSLDRLEDAIGGVFRRTHGLENTAEEVRPSEEIEEAGLEPSDELENEDVEMDGAVTPQSDSGSSR</sequence>
<keyword evidence="3" id="KW-1185">Reference proteome</keyword>
<evidence type="ECO:0000313" key="2">
    <source>
        <dbReference type="EMBL" id="PPJ51480.1"/>
    </source>
</evidence>
<gene>
    <name evidence="2" type="ORF">CBER1_09226</name>
</gene>
<dbReference type="Proteomes" id="UP000237631">
    <property type="component" value="Unassembled WGS sequence"/>
</dbReference>
<feature type="compositionally biased region" description="Acidic residues" evidence="1">
    <location>
        <begin position="233"/>
        <end position="252"/>
    </location>
</feature>
<feature type="compositionally biased region" description="Acidic residues" evidence="1">
    <location>
        <begin position="132"/>
        <end position="141"/>
    </location>
</feature>
<reference evidence="3" key="1">
    <citation type="journal article" date="2017" name="bioRxiv">
        <title>Conservation of a gene cluster reveals novel cercosporin biosynthetic mechanisms and extends production to the genus Colletotrichum.</title>
        <authorList>
            <person name="de Jonge R."/>
            <person name="Ebert M.K."/>
            <person name="Huitt-Roehl C.R."/>
            <person name="Pal P."/>
            <person name="Suttle J.C."/>
            <person name="Spanner R.E."/>
            <person name="Neubauer J.D."/>
            <person name="Jurick W.M.II."/>
            <person name="Stott K.A."/>
            <person name="Secor G.A."/>
            <person name="Thomma B.P.H.J."/>
            <person name="Van de Peer Y."/>
            <person name="Townsend C.A."/>
            <person name="Bolton M.D."/>
        </authorList>
    </citation>
    <scope>NUCLEOTIDE SEQUENCE [LARGE SCALE GENOMIC DNA]</scope>
    <source>
        <strain evidence="3">CBS538.71</strain>
    </source>
</reference>
<accession>A0A2S6BVG6</accession>
<name>A0A2S6BVG6_9PEZI</name>
<protein>
    <submittedName>
        <fullName evidence="2">Uncharacterized protein</fullName>
    </submittedName>
</protein>